<evidence type="ECO:0000313" key="3">
    <source>
        <dbReference type="EMBL" id="GCC39286.1"/>
    </source>
</evidence>
<comment type="similarity">
    <text evidence="1">Belongs to the glycosyl hydrolase 35 family.</text>
</comment>
<dbReference type="GO" id="GO:0005975">
    <property type="term" value="P:carbohydrate metabolic process"/>
    <property type="evidence" value="ECO:0007669"/>
    <property type="project" value="InterPro"/>
</dbReference>
<dbReference type="Gene3D" id="3.20.20.80">
    <property type="entry name" value="Glycosidases"/>
    <property type="match status" value="1"/>
</dbReference>
<dbReference type="SUPFAM" id="SSF51445">
    <property type="entry name" value="(Trans)glycosidases"/>
    <property type="match status" value="1"/>
</dbReference>
<gene>
    <name evidence="3" type="ORF">chiPu_0023139</name>
</gene>
<dbReference type="EMBL" id="BEZZ01015978">
    <property type="protein sequence ID" value="GCC39286.1"/>
    <property type="molecule type" value="Genomic_DNA"/>
</dbReference>
<accession>A0A401T9D8</accession>
<proteinExistence type="inferred from homology"/>
<dbReference type="AlphaFoldDB" id="A0A401T9D8"/>
<dbReference type="STRING" id="137246.A0A401T9D8"/>
<sequence length="56" mass="6684">SSSGTFQIDYDNDCFRKDGKTFRYISGSIHYSRVPRYYWKDRLMKMYMAGLNAIQT</sequence>
<dbReference type="Pfam" id="PF01301">
    <property type="entry name" value="Glyco_hydro_35"/>
    <property type="match status" value="1"/>
</dbReference>
<dbReference type="Proteomes" id="UP000287033">
    <property type="component" value="Unassembled WGS sequence"/>
</dbReference>
<feature type="domain" description="Glycoside hydrolase 35 catalytic" evidence="2">
    <location>
        <begin position="15"/>
        <end position="56"/>
    </location>
</feature>
<keyword evidence="4" id="KW-1185">Reference proteome</keyword>
<organism evidence="3 4">
    <name type="scientific">Chiloscyllium punctatum</name>
    <name type="common">Brownbanded bambooshark</name>
    <name type="synonym">Hemiscyllium punctatum</name>
    <dbReference type="NCBI Taxonomy" id="137246"/>
    <lineage>
        <taxon>Eukaryota</taxon>
        <taxon>Metazoa</taxon>
        <taxon>Chordata</taxon>
        <taxon>Craniata</taxon>
        <taxon>Vertebrata</taxon>
        <taxon>Chondrichthyes</taxon>
        <taxon>Elasmobranchii</taxon>
        <taxon>Galeomorphii</taxon>
        <taxon>Galeoidea</taxon>
        <taxon>Orectolobiformes</taxon>
        <taxon>Hemiscylliidae</taxon>
        <taxon>Chiloscyllium</taxon>
    </lineage>
</organism>
<dbReference type="InterPro" id="IPR001944">
    <property type="entry name" value="Glycoside_Hdrlase_35"/>
</dbReference>
<evidence type="ECO:0000256" key="1">
    <source>
        <dbReference type="ARBA" id="ARBA00009809"/>
    </source>
</evidence>
<dbReference type="PANTHER" id="PTHR23421">
    <property type="entry name" value="BETA-GALACTOSIDASE RELATED"/>
    <property type="match status" value="1"/>
</dbReference>
<comment type="caution">
    <text evidence="3">The sequence shown here is derived from an EMBL/GenBank/DDBJ whole genome shotgun (WGS) entry which is preliminary data.</text>
</comment>
<evidence type="ECO:0000313" key="4">
    <source>
        <dbReference type="Proteomes" id="UP000287033"/>
    </source>
</evidence>
<reference evidence="3 4" key="1">
    <citation type="journal article" date="2018" name="Nat. Ecol. Evol.">
        <title>Shark genomes provide insights into elasmobranch evolution and the origin of vertebrates.</title>
        <authorList>
            <person name="Hara Y"/>
            <person name="Yamaguchi K"/>
            <person name="Onimaru K"/>
            <person name="Kadota M"/>
            <person name="Koyanagi M"/>
            <person name="Keeley SD"/>
            <person name="Tatsumi K"/>
            <person name="Tanaka K"/>
            <person name="Motone F"/>
            <person name="Kageyama Y"/>
            <person name="Nozu R"/>
            <person name="Adachi N"/>
            <person name="Nishimura O"/>
            <person name="Nakagawa R"/>
            <person name="Tanegashima C"/>
            <person name="Kiyatake I"/>
            <person name="Matsumoto R"/>
            <person name="Murakumo K"/>
            <person name="Nishida K"/>
            <person name="Terakita A"/>
            <person name="Kuratani S"/>
            <person name="Sato K"/>
            <person name="Hyodo S Kuraku.S."/>
        </authorList>
    </citation>
    <scope>NUCLEOTIDE SEQUENCE [LARGE SCALE GENOMIC DNA]</scope>
</reference>
<protein>
    <recommendedName>
        <fullName evidence="2">Glycoside hydrolase 35 catalytic domain-containing protein</fullName>
    </recommendedName>
</protein>
<dbReference type="PRINTS" id="PR00742">
    <property type="entry name" value="GLHYDRLASE35"/>
</dbReference>
<feature type="non-terminal residue" evidence="3">
    <location>
        <position position="1"/>
    </location>
</feature>
<name>A0A401T9D8_CHIPU</name>
<dbReference type="OrthoDB" id="1657402at2759"/>
<dbReference type="InterPro" id="IPR031330">
    <property type="entry name" value="Gly_Hdrlase_35_cat"/>
</dbReference>
<dbReference type="GO" id="GO:0004553">
    <property type="term" value="F:hydrolase activity, hydrolyzing O-glycosyl compounds"/>
    <property type="evidence" value="ECO:0007669"/>
    <property type="project" value="InterPro"/>
</dbReference>
<dbReference type="InterPro" id="IPR017853">
    <property type="entry name" value="GH"/>
</dbReference>
<evidence type="ECO:0000259" key="2">
    <source>
        <dbReference type="Pfam" id="PF01301"/>
    </source>
</evidence>